<dbReference type="EC" id="3.4.24.78" evidence="4"/>
<dbReference type="InterPro" id="IPR023430">
    <property type="entry name" value="Pept_HybD-like_dom_sf"/>
</dbReference>
<dbReference type="EMBL" id="LHUR01000010">
    <property type="protein sequence ID" value="KOA21251.1"/>
    <property type="molecule type" value="Genomic_DNA"/>
</dbReference>
<comment type="similarity">
    <text evidence="4">Belongs to the peptidase A25 family.</text>
</comment>
<dbReference type="Pfam" id="PF03418">
    <property type="entry name" value="Peptidase_A25"/>
    <property type="match status" value="2"/>
</dbReference>
<evidence type="ECO:0000256" key="1">
    <source>
        <dbReference type="ARBA" id="ARBA00022670"/>
    </source>
</evidence>
<organism evidence="5 6">
    <name type="scientific">Clostridium homopropionicum DSM 5847</name>
    <dbReference type="NCBI Taxonomy" id="1121318"/>
    <lineage>
        <taxon>Bacteria</taxon>
        <taxon>Bacillati</taxon>
        <taxon>Bacillota</taxon>
        <taxon>Clostridia</taxon>
        <taxon>Eubacteriales</taxon>
        <taxon>Clostridiaceae</taxon>
        <taxon>Clostridium</taxon>
    </lineage>
</organism>
<reference evidence="6" key="1">
    <citation type="submission" date="2015-08" db="EMBL/GenBank/DDBJ databases">
        <title>Genome sequence of the strict anaerobe Clostridium homopropionicum LuHBu1 (DSM 5847T).</title>
        <authorList>
            <person name="Poehlein A."/>
            <person name="Beck M."/>
            <person name="Schiel-Bengelsdorf B."/>
            <person name="Bengelsdorf F.R."/>
            <person name="Daniel R."/>
            <person name="Duerre P."/>
        </authorList>
    </citation>
    <scope>NUCLEOTIDE SEQUENCE [LARGE SCALE GENOMIC DNA]</scope>
    <source>
        <strain evidence="6">DSM 5847</strain>
    </source>
</reference>
<accession>A0A0L6ZE59</accession>
<keyword evidence="3 4" id="KW-0865">Zymogen</keyword>
<dbReference type="PATRIC" id="fig|1121318.3.peg.386"/>
<evidence type="ECO:0000256" key="2">
    <source>
        <dbReference type="ARBA" id="ARBA00022801"/>
    </source>
</evidence>
<name>A0A0L6ZE59_9CLOT</name>
<keyword evidence="6" id="KW-1185">Reference proteome</keyword>
<dbReference type="InterPro" id="IPR005080">
    <property type="entry name" value="Peptidase_A25"/>
</dbReference>
<protein>
    <recommendedName>
        <fullName evidence="4">Germination protease</fullName>
        <ecNumber evidence="4">3.4.24.78</ecNumber>
    </recommendedName>
    <alternativeName>
        <fullName evidence="4">GPR endopeptidase</fullName>
    </alternativeName>
    <alternativeName>
        <fullName evidence="4">Germination proteinase</fullName>
    </alternativeName>
    <alternativeName>
        <fullName evidence="4">Spore protease</fullName>
    </alternativeName>
</protein>
<dbReference type="GO" id="GO:0004222">
    <property type="term" value="F:metalloendopeptidase activity"/>
    <property type="evidence" value="ECO:0007669"/>
    <property type="project" value="UniProtKB-UniRule"/>
</dbReference>
<comment type="caution">
    <text evidence="5">The sequence shown here is derived from an EMBL/GenBank/DDBJ whole genome shotgun (WGS) entry which is preliminary data.</text>
</comment>
<feature type="propeptide" id="PRO_5005726789" evidence="4">
    <location>
        <begin position="1"/>
        <end position="7"/>
    </location>
</feature>
<keyword evidence="1 4" id="KW-0645">Protease</keyword>
<comment type="subunit">
    <text evidence="4">Homotetramer.</text>
</comment>
<dbReference type="STRING" id="36844.SAMN04488501_107127"/>
<evidence type="ECO:0000256" key="4">
    <source>
        <dbReference type="HAMAP-Rule" id="MF_00626"/>
    </source>
</evidence>
<evidence type="ECO:0000313" key="6">
    <source>
        <dbReference type="Proteomes" id="UP000037043"/>
    </source>
</evidence>
<comment type="PTM">
    <text evidence="4">Autoproteolytically processed. The inactive tetrameric zymogen termed p46 autoprocesses to a smaller form termed p41, which is active only during spore germination.</text>
</comment>
<dbReference type="SUPFAM" id="SSF53163">
    <property type="entry name" value="HybD-like"/>
    <property type="match status" value="1"/>
</dbReference>
<dbReference type="GO" id="GO:0009847">
    <property type="term" value="P:spore germination"/>
    <property type="evidence" value="ECO:0007669"/>
    <property type="project" value="UniProtKB-UniRule"/>
</dbReference>
<dbReference type="NCBIfam" id="TIGR01441">
    <property type="entry name" value="GPR"/>
    <property type="match status" value="1"/>
</dbReference>
<sequence>MRNIRTDLAVEAKELYDEQNKEEMQGIKINEYFESGVKITDVNILDEIGERNMGKPIGKYITLEMPETFMHDKDVMDDVSKVFSKSLSEVVKLDKSMTALVVGLGNWNVTPDALGPKVVSRLMITRHLKELVPDKIDENIRPVCAISPGVLGLTGIETGEIIKSLADKIRPNLIICIDALASRKAERVNKTIQVGNTGISPGSGIGNRRMEISEKSLGIPVIAIGVPTVVHASTLANDAIDIALDELINKSTKGSEFYTMLKNLDREEKQNLINEVLYPQLGNMIVTPKEIDLVIDVVSKIVANGINIALQPALGLEDINKYIN</sequence>
<dbReference type="GO" id="GO:0006508">
    <property type="term" value="P:proteolysis"/>
    <property type="evidence" value="ECO:0007669"/>
    <property type="project" value="UniProtKB-UniRule"/>
</dbReference>
<comment type="catalytic activity">
    <reaction evidence="4">
        <text>Endopeptidase action with P4 Glu or Asp, P1 preferably Glu &gt; Asp, P1' hydrophobic and P2' Ala.</text>
        <dbReference type="EC" id="3.4.24.78"/>
    </reaction>
</comment>
<dbReference type="HAMAP" id="MF_00626">
    <property type="entry name" value="Germination_prot"/>
    <property type="match status" value="1"/>
</dbReference>
<dbReference type="PIRSF" id="PIRSF019549">
    <property type="entry name" value="Peptidase_A25"/>
    <property type="match status" value="1"/>
</dbReference>
<feature type="chain" id="PRO_5023232233" description="Germination protease" evidence="4">
    <location>
        <begin position="8"/>
        <end position="324"/>
    </location>
</feature>
<dbReference type="RefSeq" id="WP_052219981.1">
    <property type="nucleotide sequence ID" value="NZ_LHUR01000010.1"/>
</dbReference>
<dbReference type="AlphaFoldDB" id="A0A0L6ZE59"/>
<gene>
    <name evidence="4 5" type="primary">gpr</name>
    <name evidence="5" type="ORF">CLHOM_03810</name>
</gene>
<dbReference type="Gene3D" id="3.40.50.1450">
    <property type="entry name" value="HybD-like"/>
    <property type="match status" value="1"/>
</dbReference>
<proteinExistence type="inferred from homology"/>
<evidence type="ECO:0000313" key="5">
    <source>
        <dbReference type="EMBL" id="KOA21251.1"/>
    </source>
</evidence>
<keyword evidence="2 4" id="KW-0378">Hydrolase</keyword>
<comment type="function">
    <text evidence="4">Initiates the rapid degradation of small, acid-soluble proteins during spore germination.</text>
</comment>
<dbReference type="Proteomes" id="UP000037043">
    <property type="component" value="Unassembled WGS sequence"/>
</dbReference>
<evidence type="ECO:0000256" key="3">
    <source>
        <dbReference type="ARBA" id="ARBA00023145"/>
    </source>
</evidence>